<keyword evidence="1" id="KW-1133">Transmembrane helix</keyword>
<evidence type="ECO:0000313" key="3">
    <source>
        <dbReference type="Proteomes" id="UP000763484"/>
    </source>
</evidence>
<gene>
    <name evidence="2" type="ORF">IHE50_01585</name>
</gene>
<accession>A0A8T3UUR0</accession>
<proteinExistence type="predicted"/>
<name>A0A8T3UUR0_9ARCH</name>
<organism evidence="2 3">
    <name type="scientific">Candidatus Acidifodinimicrobium mancum</name>
    <dbReference type="NCBI Taxonomy" id="2898728"/>
    <lineage>
        <taxon>Archaea</taxon>
        <taxon>Candidatus Parvarchaeota</taxon>
        <taxon>Candidatus Acidifodinimicrobiaceae</taxon>
        <taxon>Candidatus Acidifodinimicrobium</taxon>
    </lineage>
</organism>
<dbReference type="EMBL" id="JADFAQ010000022">
    <property type="protein sequence ID" value="MBE5728089.1"/>
    <property type="molecule type" value="Genomic_DNA"/>
</dbReference>
<comment type="caution">
    <text evidence="2">The sequence shown here is derived from an EMBL/GenBank/DDBJ whole genome shotgun (WGS) entry which is preliminary data.</text>
</comment>
<feature type="transmembrane region" description="Helical" evidence="1">
    <location>
        <begin position="12"/>
        <end position="30"/>
    </location>
</feature>
<sequence length="65" mass="7577">MKKHNFERMIERTMIGFAFFLGFVAVFYSWIDSALGINVSPYILTAIGIVIAAFIVYLMYRFDKE</sequence>
<dbReference type="AlphaFoldDB" id="A0A8T3UUR0"/>
<feature type="transmembrane region" description="Helical" evidence="1">
    <location>
        <begin position="42"/>
        <end position="60"/>
    </location>
</feature>
<evidence type="ECO:0000313" key="2">
    <source>
        <dbReference type="EMBL" id="MBE5728089.1"/>
    </source>
</evidence>
<evidence type="ECO:0000256" key="1">
    <source>
        <dbReference type="SAM" id="Phobius"/>
    </source>
</evidence>
<keyword evidence="1" id="KW-0812">Transmembrane</keyword>
<dbReference type="Proteomes" id="UP000763484">
    <property type="component" value="Unassembled WGS sequence"/>
</dbReference>
<reference evidence="2 3" key="1">
    <citation type="submission" date="2020-09" db="EMBL/GenBank/DDBJ databases">
        <title>Genomic characterization of a novel Parvarchaeota family in acid mine drainage sediments.</title>
        <authorList>
            <person name="Luo Z.-H."/>
        </authorList>
    </citation>
    <scope>NUCLEOTIDE SEQUENCE [LARGE SCALE GENOMIC DNA]</scope>
    <source>
        <strain evidence="2">TL1-5_bins.178</strain>
    </source>
</reference>
<keyword evidence="1" id="KW-0472">Membrane</keyword>
<protein>
    <submittedName>
        <fullName evidence="2">Uncharacterized protein</fullName>
    </submittedName>
</protein>